<dbReference type="RefSeq" id="WP_279389177.1">
    <property type="nucleotide sequence ID" value="NZ_SLXK01000008.1"/>
</dbReference>
<proteinExistence type="predicted"/>
<keyword evidence="3" id="KW-1185">Reference proteome</keyword>
<dbReference type="Proteomes" id="UP000295416">
    <property type="component" value="Unassembled WGS sequence"/>
</dbReference>
<dbReference type="AlphaFoldDB" id="A0A4R2P6G5"/>
<sequence>MKPNGKRKRKNALKKWLKERLGKWEPKSKKTPASNSKISA</sequence>
<reference evidence="2 3" key="1">
    <citation type="submission" date="2019-03" db="EMBL/GenBank/DDBJ databases">
        <title>Genomic Encyclopedia of Type Strains, Phase IV (KMG-IV): sequencing the most valuable type-strain genomes for metagenomic binning, comparative biology and taxonomic classification.</title>
        <authorList>
            <person name="Goeker M."/>
        </authorList>
    </citation>
    <scope>NUCLEOTIDE SEQUENCE [LARGE SCALE GENOMIC DNA]</scope>
    <source>
        <strain evidence="2 3">DSM 19377</strain>
    </source>
</reference>
<dbReference type="EMBL" id="SLXK01000008">
    <property type="protein sequence ID" value="TCP29744.1"/>
    <property type="molecule type" value="Genomic_DNA"/>
</dbReference>
<feature type="region of interest" description="Disordered" evidence="1">
    <location>
        <begin position="17"/>
        <end position="40"/>
    </location>
</feature>
<accession>A0A4R2P6G5</accession>
<protein>
    <submittedName>
        <fullName evidence="2">Uncharacterized protein</fullName>
    </submittedName>
</protein>
<name>A0A4R2P6G5_9BACL</name>
<gene>
    <name evidence="2" type="ORF">EV207_10835</name>
</gene>
<evidence type="ECO:0000313" key="3">
    <source>
        <dbReference type="Proteomes" id="UP000295416"/>
    </source>
</evidence>
<organism evidence="2 3">
    <name type="scientific">Scopulibacillus darangshiensis</name>
    <dbReference type="NCBI Taxonomy" id="442528"/>
    <lineage>
        <taxon>Bacteria</taxon>
        <taxon>Bacillati</taxon>
        <taxon>Bacillota</taxon>
        <taxon>Bacilli</taxon>
        <taxon>Bacillales</taxon>
        <taxon>Sporolactobacillaceae</taxon>
        <taxon>Scopulibacillus</taxon>
    </lineage>
</organism>
<comment type="caution">
    <text evidence="2">The sequence shown here is derived from an EMBL/GenBank/DDBJ whole genome shotgun (WGS) entry which is preliminary data.</text>
</comment>
<evidence type="ECO:0000256" key="1">
    <source>
        <dbReference type="SAM" id="MobiDB-lite"/>
    </source>
</evidence>
<feature type="compositionally biased region" description="Polar residues" evidence="1">
    <location>
        <begin position="31"/>
        <end position="40"/>
    </location>
</feature>
<evidence type="ECO:0000313" key="2">
    <source>
        <dbReference type="EMBL" id="TCP29744.1"/>
    </source>
</evidence>
<feature type="compositionally biased region" description="Basic and acidic residues" evidence="1">
    <location>
        <begin position="17"/>
        <end position="28"/>
    </location>
</feature>